<evidence type="ECO:0000259" key="2">
    <source>
        <dbReference type="Pfam" id="PF22943"/>
    </source>
</evidence>
<feature type="compositionally biased region" description="Low complexity" evidence="1">
    <location>
        <begin position="1"/>
        <end position="18"/>
    </location>
</feature>
<keyword evidence="3" id="KW-0436">Ligase</keyword>
<dbReference type="Pfam" id="PF22943">
    <property type="entry name" value="HTH_68"/>
    <property type="match status" value="1"/>
</dbReference>
<feature type="region of interest" description="Disordered" evidence="1">
    <location>
        <begin position="1"/>
        <end position="61"/>
    </location>
</feature>
<evidence type="ECO:0000313" key="3">
    <source>
        <dbReference type="EMBL" id="TID22726.1"/>
    </source>
</evidence>
<dbReference type="STRING" id="86259.A0A4Z1PC09"/>
<keyword evidence="4" id="KW-1185">Reference proteome</keyword>
<accession>A0A4Z1PC09</accession>
<protein>
    <submittedName>
        <fullName evidence="3">Aspartate--tRNA ligase</fullName>
    </submittedName>
</protein>
<dbReference type="EMBL" id="SNSC02000007">
    <property type="protein sequence ID" value="TID22726.1"/>
    <property type="molecule type" value="Genomic_DNA"/>
</dbReference>
<feature type="domain" description="Helix-turn-helix" evidence="2">
    <location>
        <begin position="166"/>
        <end position="209"/>
    </location>
</feature>
<gene>
    <name evidence="3" type="ORF">E6O75_ATG01900</name>
</gene>
<evidence type="ECO:0000313" key="4">
    <source>
        <dbReference type="Proteomes" id="UP000298493"/>
    </source>
</evidence>
<reference evidence="3 4" key="1">
    <citation type="submission" date="2019-04" db="EMBL/GenBank/DDBJ databases">
        <title>High contiguity whole genome sequence and gene annotation resource for two Venturia nashicola isolates.</title>
        <authorList>
            <person name="Prokchorchik M."/>
            <person name="Won K."/>
            <person name="Lee Y."/>
            <person name="Choi E.D."/>
            <person name="Segonzac C."/>
            <person name="Sohn K.H."/>
        </authorList>
    </citation>
    <scope>NUCLEOTIDE SEQUENCE [LARGE SCALE GENOMIC DNA]</scope>
    <source>
        <strain evidence="3 4">PRI2</strain>
    </source>
</reference>
<feature type="compositionally biased region" description="Polar residues" evidence="1">
    <location>
        <begin position="84"/>
        <end position="98"/>
    </location>
</feature>
<feature type="compositionally biased region" description="Polar residues" evidence="1">
    <location>
        <begin position="106"/>
        <end position="119"/>
    </location>
</feature>
<sequence length="215" mass="23033">MGSSASKASRAAGSATRKYPTKPSAQTSAPAQYRASPATPSRPGPTVHPAPQATEEKTAEINIDASDPVYASNLRNLGVVDSNPFHSNSSVQNPSKQNHIPDFAPPTNSRNLAYDNNSPFPYPSAANMDPASNPALRILQARGQLQDQADKEFENVGRRNFQGRQFLDVTMVSQVLLARKRGAPDQEIEKRMGLRAGIVGRLGKNGVVEAISLGE</sequence>
<dbReference type="Proteomes" id="UP000298493">
    <property type="component" value="Unassembled WGS sequence"/>
</dbReference>
<proteinExistence type="predicted"/>
<dbReference type="OrthoDB" id="4085451at2759"/>
<feature type="region of interest" description="Disordered" evidence="1">
    <location>
        <begin position="83"/>
        <end position="131"/>
    </location>
</feature>
<evidence type="ECO:0000256" key="1">
    <source>
        <dbReference type="SAM" id="MobiDB-lite"/>
    </source>
</evidence>
<dbReference type="InterPro" id="IPR054448">
    <property type="entry name" value="HTH_put_ascomycetes"/>
</dbReference>
<dbReference type="AlphaFoldDB" id="A0A4Z1PC09"/>
<dbReference type="GO" id="GO:0016874">
    <property type="term" value="F:ligase activity"/>
    <property type="evidence" value="ECO:0007669"/>
    <property type="project" value="UniProtKB-KW"/>
</dbReference>
<organism evidence="3 4">
    <name type="scientific">Venturia nashicola</name>
    <dbReference type="NCBI Taxonomy" id="86259"/>
    <lineage>
        <taxon>Eukaryota</taxon>
        <taxon>Fungi</taxon>
        <taxon>Dikarya</taxon>
        <taxon>Ascomycota</taxon>
        <taxon>Pezizomycotina</taxon>
        <taxon>Dothideomycetes</taxon>
        <taxon>Pleosporomycetidae</taxon>
        <taxon>Venturiales</taxon>
        <taxon>Venturiaceae</taxon>
        <taxon>Venturia</taxon>
    </lineage>
</organism>
<comment type="caution">
    <text evidence="3">The sequence shown here is derived from an EMBL/GenBank/DDBJ whole genome shotgun (WGS) entry which is preliminary data.</text>
</comment>
<name>A0A4Z1PC09_9PEZI</name>